<protein>
    <submittedName>
        <fullName evidence="2">DUF4435 domain-containing protein</fullName>
    </submittedName>
</protein>
<sequence length="259" mass="29996">MKSLEFGDYAAYLLEQGASENATLHEFGILWEPGGSSLHVFVEGDDDAVFYLPEVRRRAHARSIQLHVCNGKPKLRIIREEVLTLTGNSERCLFFTDRDFDDYLGTQITPDLSTYVTDYYAIENHVCSSGSLEILLSDFFRISRADPLFDHILQGYSRLEEVFASKMLALMSWVVAFREASGRPNLSNCNKLDKVIRLTIPDQVDFCERGFSRFKIQIGAVENPVPLARLLYWRRRFSNDEIDLWIRGKYKKWFFRKAV</sequence>
<name>A0ABT9HCB3_9SPHN</name>
<dbReference type="Pfam" id="PF14491">
    <property type="entry name" value="DUF4435"/>
    <property type="match status" value="1"/>
</dbReference>
<organism evidence="2 3">
    <name type="scientific">Qipengyuania benthica</name>
    <dbReference type="NCBI Taxonomy" id="3067651"/>
    <lineage>
        <taxon>Bacteria</taxon>
        <taxon>Pseudomonadati</taxon>
        <taxon>Pseudomonadota</taxon>
        <taxon>Alphaproteobacteria</taxon>
        <taxon>Sphingomonadales</taxon>
        <taxon>Erythrobacteraceae</taxon>
        <taxon>Qipengyuania</taxon>
    </lineage>
</organism>
<proteinExistence type="predicted"/>
<dbReference type="InterPro" id="IPR029492">
    <property type="entry name" value="DUF4435"/>
</dbReference>
<keyword evidence="3" id="KW-1185">Reference proteome</keyword>
<dbReference type="Proteomes" id="UP001235664">
    <property type="component" value="Unassembled WGS sequence"/>
</dbReference>
<evidence type="ECO:0000259" key="1">
    <source>
        <dbReference type="Pfam" id="PF14491"/>
    </source>
</evidence>
<reference evidence="2 3" key="1">
    <citation type="submission" date="2023-08" db="EMBL/GenBank/DDBJ databases">
        <title>genomic of DY56.</title>
        <authorList>
            <person name="Wang Y."/>
        </authorList>
    </citation>
    <scope>NUCLEOTIDE SEQUENCE [LARGE SCALE GENOMIC DNA]</scope>
    <source>
        <strain evidence="2 3">DY56-A-20</strain>
    </source>
</reference>
<accession>A0ABT9HCB3</accession>
<gene>
    <name evidence="2" type="ORF">Q9K01_15160</name>
</gene>
<dbReference type="EMBL" id="JAVAIL010000008">
    <property type="protein sequence ID" value="MDP4540966.1"/>
    <property type="molecule type" value="Genomic_DNA"/>
</dbReference>
<feature type="non-terminal residue" evidence="2">
    <location>
        <position position="259"/>
    </location>
</feature>
<evidence type="ECO:0000313" key="3">
    <source>
        <dbReference type="Proteomes" id="UP001235664"/>
    </source>
</evidence>
<dbReference type="RefSeq" id="WP_305930968.1">
    <property type="nucleotide sequence ID" value="NZ_JAVAIL010000008.1"/>
</dbReference>
<evidence type="ECO:0000313" key="2">
    <source>
        <dbReference type="EMBL" id="MDP4540966.1"/>
    </source>
</evidence>
<feature type="domain" description="DUF4435" evidence="1">
    <location>
        <begin position="39"/>
        <end position="180"/>
    </location>
</feature>
<comment type="caution">
    <text evidence="2">The sequence shown here is derived from an EMBL/GenBank/DDBJ whole genome shotgun (WGS) entry which is preliminary data.</text>
</comment>